<evidence type="ECO:0000256" key="1">
    <source>
        <dbReference type="ARBA" id="ARBA00002274"/>
    </source>
</evidence>
<dbReference type="EC" id="2.7.1.130" evidence="3 13"/>
<comment type="function">
    <text evidence="1 13">Transfers the gamma-phosphate of ATP to the 4'-position of a tetraacyldisaccharide 1-phosphate intermediate (termed DS-1-P) to form tetraacyldisaccharide 1,4'-bis-phosphate (lipid IVA).</text>
</comment>
<comment type="caution">
    <text evidence="14">The sequence shown here is derived from an EMBL/GenBank/DDBJ whole genome shotgun (WGS) entry which is preliminary data.</text>
</comment>
<dbReference type="UniPathway" id="UPA00359">
    <property type="reaction ID" value="UER00482"/>
</dbReference>
<dbReference type="InterPro" id="IPR027417">
    <property type="entry name" value="P-loop_NTPase"/>
</dbReference>
<keyword evidence="10 13" id="KW-0067">ATP-binding</keyword>
<evidence type="ECO:0000313" key="15">
    <source>
        <dbReference type="Proteomes" id="UP000182826"/>
    </source>
</evidence>
<dbReference type="InterPro" id="IPR003758">
    <property type="entry name" value="LpxK"/>
</dbReference>
<protein>
    <recommendedName>
        <fullName evidence="4 13">Tetraacyldisaccharide 4'-kinase</fullName>
        <ecNumber evidence="3 13">2.7.1.130</ecNumber>
    </recommendedName>
    <alternativeName>
        <fullName evidence="12 13">Lipid A 4'-kinase</fullName>
    </alternativeName>
</protein>
<dbReference type="GO" id="GO:0009029">
    <property type="term" value="F:lipid-A 4'-kinase activity"/>
    <property type="evidence" value="ECO:0007669"/>
    <property type="project" value="UniProtKB-UniRule"/>
</dbReference>
<name>A0A1J7CNF4_FLAJO</name>
<evidence type="ECO:0000256" key="9">
    <source>
        <dbReference type="ARBA" id="ARBA00022777"/>
    </source>
</evidence>
<comment type="similarity">
    <text evidence="13">Belongs to the LpxK family.</text>
</comment>
<reference evidence="14 15" key="1">
    <citation type="submission" date="2016-10" db="EMBL/GenBank/DDBJ databases">
        <title>Draft Genome Sequence of Rhizobacteria Flavobacterium johnsoniae CI04.</title>
        <authorList>
            <person name="Bravo J.I."/>
            <person name="Lozano G.L."/>
            <person name="Handelsman J."/>
        </authorList>
    </citation>
    <scope>NUCLEOTIDE SEQUENCE [LARGE SCALE GENOMIC DNA]</scope>
    <source>
        <strain evidence="14 15">CI04</strain>
    </source>
</reference>
<dbReference type="OrthoDB" id="9766423at2"/>
<dbReference type="PANTHER" id="PTHR42724">
    <property type="entry name" value="TETRAACYLDISACCHARIDE 4'-KINASE"/>
    <property type="match status" value="1"/>
</dbReference>
<dbReference type="Proteomes" id="UP000182826">
    <property type="component" value="Unassembled WGS sequence"/>
</dbReference>
<dbReference type="PANTHER" id="PTHR42724:SF1">
    <property type="entry name" value="TETRAACYLDISACCHARIDE 4'-KINASE, MITOCHONDRIAL-RELATED"/>
    <property type="match status" value="1"/>
</dbReference>
<accession>A0A1J7CNF4</accession>
<evidence type="ECO:0000256" key="11">
    <source>
        <dbReference type="ARBA" id="ARBA00023098"/>
    </source>
</evidence>
<dbReference type="GO" id="GO:0005886">
    <property type="term" value="C:plasma membrane"/>
    <property type="evidence" value="ECO:0007669"/>
    <property type="project" value="TreeGrafter"/>
</dbReference>
<evidence type="ECO:0000256" key="7">
    <source>
        <dbReference type="ARBA" id="ARBA00022679"/>
    </source>
</evidence>
<feature type="binding site" evidence="13">
    <location>
        <begin position="47"/>
        <end position="54"/>
    </location>
    <ligand>
        <name>ATP</name>
        <dbReference type="ChEBI" id="CHEBI:30616"/>
    </ligand>
</feature>
<keyword evidence="8 13" id="KW-0547">Nucleotide-binding</keyword>
<evidence type="ECO:0000256" key="4">
    <source>
        <dbReference type="ARBA" id="ARBA00016436"/>
    </source>
</evidence>
<dbReference type="GO" id="GO:0005524">
    <property type="term" value="F:ATP binding"/>
    <property type="evidence" value="ECO:0007669"/>
    <property type="project" value="UniProtKB-UniRule"/>
</dbReference>
<dbReference type="Pfam" id="PF02606">
    <property type="entry name" value="LpxK"/>
    <property type="match status" value="1"/>
</dbReference>
<dbReference type="HAMAP" id="MF_00409">
    <property type="entry name" value="LpxK"/>
    <property type="match status" value="1"/>
</dbReference>
<keyword evidence="7 13" id="KW-0808">Transferase</keyword>
<proteinExistence type="inferred from homology"/>
<sequence length="338" mass="38711">MNLLRKILFPFALLYGFITSMRNFLFDKGILKSTSFNVPVIAVGNLSVGGTGKTPQIEYLIRLLSDKYKVATLSRGYKRKSEGFVLADQNSNAEILGDEPFQFYQKFPNVQVAVDANRTNGITQLFSQKEKPQVVLLDDAYQHRKVKAGYYILLTSYDDLYADDFMLPTGNLRESRSGADRANIVVVTKCPKHLSEEKQAEIRLKLKLSCSQQIFFTFIDYDTVIYGKSEKIMVEEIKSESKLLLAGIAKPKPFFDYLKNENDECLTFPDHHHFSDTDLDAIQNKANGRKIITTEKDYVRLKDSKLVSQLYYLPIQSTFINHQQNFDVSILEYIKLNS</sequence>
<evidence type="ECO:0000256" key="10">
    <source>
        <dbReference type="ARBA" id="ARBA00022840"/>
    </source>
</evidence>
<dbReference type="EMBL" id="MLFK01000002">
    <property type="protein sequence ID" value="OIV43108.1"/>
    <property type="molecule type" value="Genomic_DNA"/>
</dbReference>
<evidence type="ECO:0000256" key="13">
    <source>
        <dbReference type="HAMAP-Rule" id="MF_00409"/>
    </source>
</evidence>
<evidence type="ECO:0000256" key="3">
    <source>
        <dbReference type="ARBA" id="ARBA00012071"/>
    </source>
</evidence>
<evidence type="ECO:0000256" key="12">
    <source>
        <dbReference type="ARBA" id="ARBA00029757"/>
    </source>
</evidence>
<dbReference type="GO" id="GO:0009245">
    <property type="term" value="P:lipid A biosynthetic process"/>
    <property type="evidence" value="ECO:0007669"/>
    <property type="project" value="UniProtKB-UniRule"/>
</dbReference>
<comment type="catalytic activity">
    <reaction evidence="13">
        <text>a lipid A disaccharide + ATP = a lipid IVA + ADP + H(+)</text>
        <dbReference type="Rhea" id="RHEA:67840"/>
        <dbReference type="ChEBI" id="CHEBI:15378"/>
        <dbReference type="ChEBI" id="CHEBI:30616"/>
        <dbReference type="ChEBI" id="CHEBI:176343"/>
        <dbReference type="ChEBI" id="CHEBI:176425"/>
        <dbReference type="ChEBI" id="CHEBI:456216"/>
        <dbReference type="EC" id="2.7.1.130"/>
    </reaction>
</comment>
<keyword evidence="5 13" id="KW-0444">Lipid biosynthesis</keyword>
<evidence type="ECO:0000256" key="6">
    <source>
        <dbReference type="ARBA" id="ARBA00022556"/>
    </source>
</evidence>
<dbReference type="AlphaFoldDB" id="A0A1J7CNF4"/>
<keyword evidence="15" id="KW-1185">Reference proteome</keyword>
<keyword evidence="9 13" id="KW-0418">Kinase</keyword>
<organism evidence="14 15">
    <name type="scientific">Flavobacterium johnsoniae</name>
    <name type="common">Cytophaga johnsonae</name>
    <dbReference type="NCBI Taxonomy" id="986"/>
    <lineage>
        <taxon>Bacteria</taxon>
        <taxon>Pseudomonadati</taxon>
        <taxon>Bacteroidota</taxon>
        <taxon>Flavobacteriia</taxon>
        <taxon>Flavobacteriales</taxon>
        <taxon>Flavobacteriaceae</taxon>
        <taxon>Flavobacterium</taxon>
    </lineage>
</organism>
<comment type="pathway">
    <text evidence="2 13">Glycolipid biosynthesis; lipid IV(A) biosynthesis; lipid IV(A) from (3R)-3-hydroxytetradecanoyl-[acyl-carrier-protein] and UDP-N-acetyl-alpha-D-glucosamine: step 6/6.</text>
</comment>
<gene>
    <name evidence="13" type="primary">lpxK</name>
    <name evidence="14" type="ORF">BKM63_02535</name>
</gene>
<keyword evidence="6 13" id="KW-0441">Lipid A biosynthesis</keyword>
<evidence type="ECO:0000313" key="14">
    <source>
        <dbReference type="EMBL" id="OIV43108.1"/>
    </source>
</evidence>
<keyword evidence="11 13" id="KW-0443">Lipid metabolism</keyword>
<evidence type="ECO:0000256" key="5">
    <source>
        <dbReference type="ARBA" id="ARBA00022516"/>
    </source>
</evidence>
<dbReference type="NCBIfam" id="TIGR00682">
    <property type="entry name" value="lpxK"/>
    <property type="match status" value="1"/>
</dbReference>
<evidence type="ECO:0000256" key="2">
    <source>
        <dbReference type="ARBA" id="ARBA00004870"/>
    </source>
</evidence>
<evidence type="ECO:0000256" key="8">
    <source>
        <dbReference type="ARBA" id="ARBA00022741"/>
    </source>
</evidence>
<dbReference type="SUPFAM" id="SSF52540">
    <property type="entry name" value="P-loop containing nucleoside triphosphate hydrolases"/>
    <property type="match status" value="1"/>
</dbReference>
<dbReference type="RefSeq" id="WP_071635110.1">
    <property type="nucleotide sequence ID" value="NZ_MLFK01000002.1"/>
</dbReference>